<protein>
    <submittedName>
        <fullName evidence="1">Uncharacterized protein</fullName>
    </submittedName>
</protein>
<proteinExistence type="predicted"/>
<sequence length="108" mass="11838">MTLMEKETSFRHVDTFSDDAITVRVTRVEGQLIGVIDFPSFRRDGKMIAASGIKPRPFVEAIAVAERILPHTPFPEIVILAHADLGEATESAVFRPDDVTLSNTGAET</sequence>
<name>A0A6M3XCE9_9ZZZZ</name>
<evidence type="ECO:0000313" key="1">
    <source>
        <dbReference type="EMBL" id="QJH95378.1"/>
    </source>
</evidence>
<dbReference type="EMBL" id="MT144618">
    <property type="protein sequence ID" value="QJH95378.1"/>
    <property type="molecule type" value="Genomic_DNA"/>
</dbReference>
<gene>
    <name evidence="1" type="ORF">TM448B00401_0031</name>
</gene>
<dbReference type="AlphaFoldDB" id="A0A6M3XCE9"/>
<organism evidence="1">
    <name type="scientific">viral metagenome</name>
    <dbReference type="NCBI Taxonomy" id="1070528"/>
    <lineage>
        <taxon>unclassified sequences</taxon>
        <taxon>metagenomes</taxon>
        <taxon>organismal metagenomes</taxon>
    </lineage>
</organism>
<reference evidence="1" key="1">
    <citation type="submission" date="2020-03" db="EMBL/GenBank/DDBJ databases">
        <title>The deep terrestrial virosphere.</title>
        <authorList>
            <person name="Holmfeldt K."/>
            <person name="Nilsson E."/>
            <person name="Simone D."/>
            <person name="Lopez-Fernandez M."/>
            <person name="Wu X."/>
            <person name="de Brujin I."/>
            <person name="Lundin D."/>
            <person name="Andersson A."/>
            <person name="Bertilsson S."/>
            <person name="Dopson M."/>
        </authorList>
    </citation>
    <scope>NUCLEOTIDE SEQUENCE</scope>
    <source>
        <strain evidence="1">TM448B00401</strain>
    </source>
</reference>
<accession>A0A6M3XCE9</accession>